<keyword evidence="7" id="KW-0472">Membrane</keyword>
<evidence type="ECO:0000256" key="2">
    <source>
        <dbReference type="ARBA" id="ARBA00022485"/>
    </source>
</evidence>
<keyword evidence="1" id="KW-0813">Transport</keyword>
<proteinExistence type="predicted"/>
<dbReference type="GO" id="GO:0051539">
    <property type="term" value="F:4 iron, 4 sulfur cluster binding"/>
    <property type="evidence" value="ECO:0007669"/>
    <property type="project" value="UniProtKB-KW"/>
</dbReference>
<dbReference type="Proteomes" id="UP001198163">
    <property type="component" value="Unassembled WGS sequence"/>
</dbReference>
<dbReference type="GO" id="GO:0005886">
    <property type="term" value="C:plasma membrane"/>
    <property type="evidence" value="ECO:0007669"/>
    <property type="project" value="TreeGrafter"/>
</dbReference>
<keyword evidence="6" id="KW-0411">Iron-sulfur</keyword>
<dbReference type="PROSITE" id="PS51379">
    <property type="entry name" value="4FE4S_FER_2"/>
    <property type="match status" value="2"/>
</dbReference>
<evidence type="ECO:0000256" key="5">
    <source>
        <dbReference type="ARBA" id="ARBA00023004"/>
    </source>
</evidence>
<keyword evidence="4" id="KW-0249">Electron transport</keyword>
<keyword evidence="5" id="KW-0408">Iron</keyword>
<feature type="transmembrane region" description="Helical" evidence="7">
    <location>
        <begin position="30"/>
        <end position="49"/>
    </location>
</feature>
<reference evidence="9" key="1">
    <citation type="submission" date="2021-08" db="EMBL/GenBank/DDBJ databases">
        <title>Comparative analyses of Brucepasteria parasyntrophica and Teretinema zuelzerae.</title>
        <authorList>
            <person name="Song Y."/>
            <person name="Brune A."/>
        </authorList>
    </citation>
    <scope>NUCLEOTIDE SEQUENCE</scope>
    <source>
        <strain evidence="9">DSM 1903</strain>
    </source>
</reference>
<keyword evidence="3" id="KW-0479">Metal-binding</keyword>
<dbReference type="PROSITE" id="PS00198">
    <property type="entry name" value="4FE4S_FER_1"/>
    <property type="match status" value="1"/>
</dbReference>
<feature type="domain" description="4Fe-4S ferredoxin-type" evidence="8">
    <location>
        <begin position="265"/>
        <end position="294"/>
    </location>
</feature>
<dbReference type="SUPFAM" id="SSF54862">
    <property type="entry name" value="4Fe-4S ferredoxins"/>
    <property type="match status" value="1"/>
</dbReference>
<accession>A0AAE3EIK1</accession>
<evidence type="ECO:0000313" key="9">
    <source>
        <dbReference type="EMBL" id="MCD1655081.1"/>
    </source>
</evidence>
<feature type="transmembrane region" description="Helical" evidence="7">
    <location>
        <begin position="55"/>
        <end position="73"/>
    </location>
</feature>
<evidence type="ECO:0000256" key="3">
    <source>
        <dbReference type="ARBA" id="ARBA00022723"/>
    </source>
</evidence>
<feature type="transmembrane region" description="Helical" evidence="7">
    <location>
        <begin position="93"/>
        <end position="113"/>
    </location>
</feature>
<feature type="transmembrane region" description="Helical" evidence="7">
    <location>
        <begin position="179"/>
        <end position="197"/>
    </location>
</feature>
<organism evidence="9 10">
    <name type="scientific">Teretinema zuelzerae</name>
    <dbReference type="NCBI Taxonomy" id="156"/>
    <lineage>
        <taxon>Bacteria</taxon>
        <taxon>Pseudomonadati</taxon>
        <taxon>Spirochaetota</taxon>
        <taxon>Spirochaetia</taxon>
        <taxon>Spirochaetales</taxon>
        <taxon>Treponemataceae</taxon>
        <taxon>Teretinema</taxon>
    </lineage>
</organism>
<sequence length="397" mass="44259">MAVTAFFSAFMGVVVFFFSLSGNMGSPAHWIYAISMLAVFAAMIHTRAYSRWRRVFQVSFALLFMISFIGILYDERGSMSLTQDTVQSGEVPFCQIVIPAIIAPFALTGRVIFPARMTGHFASVMGMILLWFIATVTIGRGWCGWVCFYGGWEEGASRILKKPRVNLLSRNKDLRSFQFAFLFFVVLMSLGFMSSVYCEWFCPFKLVTEYAEISDLPSLIATVIFIGLFLGLVIVLPLLTRKRTQCSALCPFGAFQSLMDRFSSYRVVIDVDKCVGCMKCAEACSFCAIDRETIREEKGRPELTCAKCGECLSVCPTGAIRYQFSFQAVSDARIRAKGCSPVPKNAPSNRFGAYFQAILDPQYLFVFTAFTFSVIVSGKFIPDAFIRIASIAFGGPR</sequence>
<keyword evidence="10" id="KW-1185">Reference proteome</keyword>
<comment type="caution">
    <text evidence="9">The sequence shown here is derived from an EMBL/GenBank/DDBJ whole genome shotgun (WGS) entry which is preliminary data.</text>
</comment>
<dbReference type="PANTHER" id="PTHR30176">
    <property type="entry name" value="FERREDOXIN-TYPE PROTEIN NAPH"/>
    <property type="match status" value="1"/>
</dbReference>
<keyword evidence="7" id="KW-1133">Transmembrane helix</keyword>
<dbReference type="AlphaFoldDB" id="A0AAE3EIK1"/>
<dbReference type="Gene3D" id="3.30.70.20">
    <property type="match status" value="1"/>
</dbReference>
<dbReference type="InterPro" id="IPR051684">
    <property type="entry name" value="Electron_Trans/Redox"/>
</dbReference>
<dbReference type="PANTHER" id="PTHR30176:SF3">
    <property type="entry name" value="FERREDOXIN-TYPE PROTEIN NAPH"/>
    <property type="match status" value="1"/>
</dbReference>
<protein>
    <submittedName>
        <fullName evidence="9">4Fe-4S binding protein</fullName>
    </submittedName>
</protein>
<evidence type="ECO:0000256" key="7">
    <source>
        <dbReference type="SAM" id="Phobius"/>
    </source>
</evidence>
<dbReference type="RefSeq" id="WP_230755866.1">
    <property type="nucleotide sequence ID" value="NZ_JAINWA010000003.1"/>
</dbReference>
<dbReference type="Pfam" id="PF12801">
    <property type="entry name" value="Fer4_5"/>
    <property type="match status" value="3"/>
</dbReference>
<feature type="transmembrane region" description="Helical" evidence="7">
    <location>
        <begin position="6"/>
        <end position="23"/>
    </location>
</feature>
<dbReference type="EMBL" id="JAINWA010000003">
    <property type="protein sequence ID" value="MCD1655081.1"/>
    <property type="molecule type" value="Genomic_DNA"/>
</dbReference>
<dbReference type="Pfam" id="PF13187">
    <property type="entry name" value="Fer4_9"/>
    <property type="match status" value="1"/>
</dbReference>
<gene>
    <name evidence="9" type="ORF">K7J14_10260</name>
</gene>
<dbReference type="GO" id="GO:0046872">
    <property type="term" value="F:metal ion binding"/>
    <property type="evidence" value="ECO:0007669"/>
    <property type="project" value="UniProtKB-KW"/>
</dbReference>
<dbReference type="InterPro" id="IPR017896">
    <property type="entry name" value="4Fe4S_Fe-S-bd"/>
</dbReference>
<keyword evidence="2" id="KW-0004">4Fe-4S</keyword>
<feature type="domain" description="4Fe-4S ferredoxin-type" evidence="8">
    <location>
        <begin position="295"/>
        <end position="325"/>
    </location>
</feature>
<evidence type="ECO:0000256" key="6">
    <source>
        <dbReference type="ARBA" id="ARBA00023014"/>
    </source>
</evidence>
<feature type="transmembrane region" description="Helical" evidence="7">
    <location>
        <begin position="128"/>
        <end position="152"/>
    </location>
</feature>
<keyword evidence="7" id="KW-0812">Transmembrane</keyword>
<evidence type="ECO:0000259" key="8">
    <source>
        <dbReference type="PROSITE" id="PS51379"/>
    </source>
</evidence>
<evidence type="ECO:0000256" key="1">
    <source>
        <dbReference type="ARBA" id="ARBA00022448"/>
    </source>
</evidence>
<feature type="transmembrane region" description="Helical" evidence="7">
    <location>
        <begin position="217"/>
        <end position="239"/>
    </location>
</feature>
<dbReference type="InterPro" id="IPR017900">
    <property type="entry name" value="4Fe4S_Fe_S_CS"/>
</dbReference>
<evidence type="ECO:0000313" key="10">
    <source>
        <dbReference type="Proteomes" id="UP001198163"/>
    </source>
</evidence>
<evidence type="ECO:0000256" key="4">
    <source>
        <dbReference type="ARBA" id="ARBA00022982"/>
    </source>
</evidence>
<name>A0AAE3EIK1_9SPIR</name>